<dbReference type="Gene3D" id="3.30.70.100">
    <property type="match status" value="1"/>
</dbReference>
<dbReference type="Pfam" id="PF00403">
    <property type="entry name" value="HMA"/>
    <property type="match status" value="1"/>
</dbReference>
<keyword evidence="1" id="KW-0479">Metal-binding</keyword>
<dbReference type="Proteomes" id="UP000502298">
    <property type="component" value="Chromosome"/>
</dbReference>
<dbReference type="GO" id="GO:0046872">
    <property type="term" value="F:metal ion binding"/>
    <property type="evidence" value="ECO:0007669"/>
    <property type="project" value="UniProtKB-KW"/>
</dbReference>
<dbReference type="InterPro" id="IPR006121">
    <property type="entry name" value="HMA_dom"/>
</dbReference>
<dbReference type="SUPFAM" id="SSF55008">
    <property type="entry name" value="HMA, heavy metal-associated domain"/>
    <property type="match status" value="1"/>
</dbReference>
<proteinExistence type="predicted"/>
<protein>
    <submittedName>
        <fullName evidence="3">Heavy-metal-associated domain-containing protein</fullName>
    </submittedName>
</protein>
<name>A0A6H2EIM6_9ACTO</name>
<gene>
    <name evidence="3" type="ORF">HC352_00665</name>
</gene>
<dbReference type="PROSITE" id="PS01047">
    <property type="entry name" value="HMA_1"/>
    <property type="match status" value="1"/>
</dbReference>
<evidence type="ECO:0000256" key="1">
    <source>
        <dbReference type="ARBA" id="ARBA00022723"/>
    </source>
</evidence>
<dbReference type="EMBL" id="CP050804">
    <property type="protein sequence ID" value="QJC21176.1"/>
    <property type="molecule type" value="Genomic_DNA"/>
</dbReference>
<organism evidence="3 4">
    <name type="scientific">Arcanobacterium buesumense</name>
    <dbReference type="NCBI Taxonomy" id="2722751"/>
    <lineage>
        <taxon>Bacteria</taxon>
        <taxon>Bacillati</taxon>
        <taxon>Actinomycetota</taxon>
        <taxon>Actinomycetes</taxon>
        <taxon>Actinomycetales</taxon>
        <taxon>Actinomycetaceae</taxon>
        <taxon>Arcanobacterium</taxon>
    </lineage>
</organism>
<dbReference type="RefSeq" id="WP_168917118.1">
    <property type="nucleotide sequence ID" value="NZ_CP050804.1"/>
</dbReference>
<feature type="domain" description="HMA" evidence="2">
    <location>
        <begin position="2"/>
        <end position="70"/>
    </location>
</feature>
<keyword evidence="4" id="KW-1185">Reference proteome</keyword>
<sequence length="76" mass="7914">MSSTTLHVSGLTCGHCAQHVTDELSELTGVSNIDVQLNAGATSVVTFDSTSPISDDDIREAVSEAGNYTVESIVTK</sequence>
<evidence type="ECO:0000313" key="4">
    <source>
        <dbReference type="Proteomes" id="UP000502298"/>
    </source>
</evidence>
<dbReference type="PROSITE" id="PS50846">
    <property type="entry name" value="HMA_2"/>
    <property type="match status" value="1"/>
</dbReference>
<dbReference type="KEGG" id="arca:HC352_00665"/>
<dbReference type="InterPro" id="IPR036163">
    <property type="entry name" value="HMA_dom_sf"/>
</dbReference>
<evidence type="ECO:0000259" key="2">
    <source>
        <dbReference type="PROSITE" id="PS50846"/>
    </source>
</evidence>
<dbReference type="AlphaFoldDB" id="A0A6H2EIM6"/>
<dbReference type="InterPro" id="IPR017969">
    <property type="entry name" value="Heavy-metal-associated_CS"/>
</dbReference>
<accession>A0A6H2EIM6</accession>
<evidence type="ECO:0000313" key="3">
    <source>
        <dbReference type="EMBL" id="QJC21176.1"/>
    </source>
</evidence>
<reference evidence="3 4" key="1">
    <citation type="submission" date="2020-03" db="EMBL/GenBank/DDBJ databases">
        <title>Complete genome of Arcanobacterium buesumensis sp. nov. strain 2701.</title>
        <authorList>
            <person name="Borowiak M."/>
            <person name="Alssahen M."/>
            <person name="Laemmler C."/>
            <person name="Malorny B."/>
            <person name="Hassan A."/>
            <person name="Prenger-Berninghoff E."/>
            <person name="Ploetz M."/>
            <person name="Abdulmawjood A."/>
        </authorList>
    </citation>
    <scope>NUCLEOTIDE SEQUENCE [LARGE SCALE GENOMIC DNA]</scope>
    <source>
        <strain evidence="3 4">2701</strain>
    </source>
</reference>
<dbReference type="CDD" id="cd00371">
    <property type="entry name" value="HMA"/>
    <property type="match status" value="1"/>
</dbReference>